<gene>
    <name evidence="1" type="ORF">OMK_01116</name>
</gene>
<comment type="caution">
    <text evidence="1">The sequence shown here is derived from an EMBL/GenBank/DDBJ whole genome shotgun (WGS) entry which is preliminary data.</text>
</comment>
<keyword evidence="2" id="KW-1185">Reference proteome</keyword>
<evidence type="ECO:0000313" key="1">
    <source>
        <dbReference type="EMBL" id="EOT42755.1"/>
    </source>
</evidence>
<accession>S0KP06</accession>
<dbReference type="Proteomes" id="UP000014127">
    <property type="component" value="Unassembled WGS sequence"/>
</dbReference>
<dbReference type="EMBL" id="AHYR01000004">
    <property type="protein sequence ID" value="EOT42755.1"/>
    <property type="molecule type" value="Genomic_DNA"/>
</dbReference>
<sequence length="106" mass="12096">MEEKNVYSIDPATLGQKKTVAANYKINTLYETEVEPPANYLILAWDNKTRSWYDAGANVDGQLKPILGMVSQLIKQNVEYEKRFARLEEFHKIDTPLEGSSENVSE</sequence>
<dbReference type="PATRIC" id="fig|1139219.3.peg.1080"/>
<protein>
    <submittedName>
        <fullName evidence="1">Uncharacterized protein</fullName>
    </submittedName>
</protein>
<dbReference type="OrthoDB" id="2191337at2"/>
<dbReference type="HOGENOM" id="CLU_2218974_0_0_9"/>
<evidence type="ECO:0000313" key="2">
    <source>
        <dbReference type="Proteomes" id="UP000014127"/>
    </source>
</evidence>
<reference evidence="1 2" key="1">
    <citation type="submission" date="2013-03" db="EMBL/GenBank/DDBJ databases">
        <title>The Genome Sequence of Enterococcus dispar ATCC_51266 (Illumina only assembly).</title>
        <authorList>
            <consortium name="The Broad Institute Genomics Platform"/>
            <consortium name="The Broad Institute Genome Sequencing Center for Infectious Disease"/>
            <person name="Earl A."/>
            <person name="Russ C."/>
            <person name="Gilmore M."/>
            <person name="Surin D."/>
            <person name="Walker B."/>
            <person name="Young S."/>
            <person name="Zeng Q."/>
            <person name="Gargeya S."/>
            <person name="Fitzgerald M."/>
            <person name="Haas B."/>
            <person name="Abouelleil A."/>
            <person name="Allen A.W."/>
            <person name="Alvarado L."/>
            <person name="Arachchi H.M."/>
            <person name="Berlin A.M."/>
            <person name="Chapman S.B."/>
            <person name="Gainer-Dewar J."/>
            <person name="Goldberg J."/>
            <person name="Griggs A."/>
            <person name="Gujja S."/>
            <person name="Hansen M."/>
            <person name="Howarth C."/>
            <person name="Imamovic A."/>
            <person name="Ireland A."/>
            <person name="Larimer J."/>
            <person name="McCowan C."/>
            <person name="Murphy C."/>
            <person name="Pearson M."/>
            <person name="Poon T.W."/>
            <person name="Priest M."/>
            <person name="Roberts A."/>
            <person name="Saif S."/>
            <person name="Shea T."/>
            <person name="Sisk P."/>
            <person name="Sykes S."/>
            <person name="Wortman J."/>
            <person name="Nusbaum C."/>
            <person name="Birren B."/>
        </authorList>
    </citation>
    <scope>NUCLEOTIDE SEQUENCE [LARGE SCALE GENOMIC DNA]</scope>
    <source>
        <strain evidence="1 2">ATCC 51266</strain>
    </source>
</reference>
<proteinExistence type="predicted"/>
<organism evidence="1 2">
    <name type="scientific">Enterococcus dispar ATCC 51266</name>
    <dbReference type="NCBI Taxonomy" id="1139219"/>
    <lineage>
        <taxon>Bacteria</taxon>
        <taxon>Bacillati</taxon>
        <taxon>Bacillota</taxon>
        <taxon>Bacilli</taxon>
        <taxon>Lactobacillales</taxon>
        <taxon>Enterococcaceae</taxon>
        <taxon>Enterococcus</taxon>
    </lineage>
</organism>
<dbReference type="RefSeq" id="WP_016172294.1">
    <property type="nucleotide sequence ID" value="NZ_ASWK01000001.1"/>
</dbReference>
<name>S0KP06_9ENTE</name>
<dbReference type="AlphaFoldDB" id="S0KP06"/>